<dbReference type="Proteomes" id="UP000528734">
    <property type="component" value="Unassembled WGS sequence"/>
</dbReference>
<dbReference type="CDD" id="cd04301">
    <property type="entry name" value="NAT_SF"/>
    <property type="match status" value="1"/>
</dbReference>
<dbReference type="Pfam" id="PF00583">
    <property type="entry name" value="Acetyltransf_1"/>
    <property type="match status" value="1"/>
</dbReference>
<dbReference type="Gene3D" id="3.40.630.90">
    <property type="match status" value="1"/>
</dbReference>
<dbReference type="AlphaFoldDB" id="A0A7Y4M0U6"/>
<dbReference type="InterPro" id="IPR052729">
    <property type="entry name" value="Acyl/Acetyltrans_Enzymes"/>
</dbReference>
<comment type="caution">
    <text evidence="2">The sequence shown here is derived from an EMBL/GenBank/DDBJ whole genome shotgun (WGS) entry which is preliminary data.</text>
</comment>
<dbReference type="PANTHER" id="PTHR47237:SF2">
    <property type="entry name" value="BLL4206 PROTEIN"/>
    <property type="match status" value="1"/>
</dbReference>
<sequence length="274" mass="29279">MAATEPIDIVELGVGDAPAGLALSTEAGWNQNEADWRFFLSRGIVFGVRDGNRLVATAALLPYSAGNAWISMVLVTPSWRRRGIATKLVGTCLGVAARRGITTWLDATPAGASVYGQLGFTPTLQLRRLRLERPQRATATQPLPAGDLGALAARDGSALGFDRSTLLSEFAARPGSRIVTSNRAMALVRDGRTARHIGPLLADRADQALALVDAITSCESGPWLIDAVHSQEAFLHGLVQSGWNIERPFQRMRFGRLTAQPSQPPFAVAGPEFG</sequence>
<dbReference type="GO" id="GO:0016747">
    <property type="term" value="F:acyltransferase activity, transferring groups other than amino-acyl groups"/>
    <property type="evidence" value="ECO:0007669"/>
    <property type="project" value="InterPro"/>
</dbReference>
<reference evidence="2 3" key="1">
    <citation type="submission" date="2020-03" db="EMBL/GenBank/DDBJ databases">
        <title>Bradyrhizobium diversity isolated from nodules of Muelleranthus trifoliolatus.</title>
        <authorList>
            <person name="Klepa M."/>
            <person name="Helene L."/>
            <person name="Hungria M."/>
        </authorList>
    </citation>
    <scope>NUCLEOTIDE SEQUENCE [LARGE SCALE GENOMIC DNA]</scope>
    <source>
        <strain evidence="2 3">WSM 1744</strain>
    </source>
</reference>
<protein>
    <submittedName>
        <fullName evidence="2">GNAT family N-acetyltransferase</fullName>
    </submittedName>
</protein>
<accession>A0A7Y4M0U6</accession>
<proteinExistence type="predicted"/>
<keyword evidence="3" id="KW-1185">Reference proteome</keyword>
<dbReference type="Pfam" id="PF18014">
    <property type="entry name" value="Acetyltransf_18"/>
    <property type="match status" value="1"/>
</dbReference>
<name>A0A7Y4M0U6_9BRAD</name>
<dbReference type="InterPro" id="IPR016181">
    <property type="entry name" value="Acyl_CoA_acyltransferase"/>
</dbReference>
<gene>
    <name evidence="2" type="ORF">HCN50_02920</name>
</gene>
<dbReference type="PANTHER" id="PTHR47237">
    <property type="entry name" value="SLL0310 PROTEIN"/>
    <property type="match status" value="1"/>
</dbReference>
<dbReference type="InterPro" id="IPR041496">
    <property type="entry name" value="YitH/HolE_GNAT"/>
</dbReference>
<evidence type="ECO:0000313" key="3">
    <source>
        <dbReference type="Proteomes" id="UP000528734"/>
    </source>
</evidence>
<dbReference type="InterPro" id="IPR000182">
    <property type="entry name" value="GNAT_dom"/>
</dbReference>
<organism evidence="2 3">
    <name type="scientific">Bradyrhizobium archetypum</name>
    <dbReference type="NCBI Taxonomy" id="2721160"/>
    <lineage>
        <taxon>Bacteria</taxon>
        <taxon>Pseudomonadati</taxon>
        <taxon>Pseudomonadota</taxon>
        <taxon>Alphaproteobacteria</taxon>
        <taxon>Hyphomicrobiales</taxon>
        <taxon>Nitrobacteraceae</taxon>
        <taxon>Bradyrhizobium</taxon>
    </lineage>
</organism>
<keyword evidence="2" id="KW-0808">Transferase</keyword>
<evidence type="ECO:0000313" key="2">
    <source>
        <dbReference type="EMBL" id="NOJ45210.1"/>
    </source>
</evidence>
<dbReference type="SUPFAM" id="SSF55729">
    <property type="entry name" value="Acyl-CoA N-acyltransferases (Nat)"/>
    <property type="match status" value="1"/>
</dbReference>
<dbReference type="PROSITE" id="PS51186">
    <property type="entry name" value="GNAT"/>
    <property type="match status" value="1"/>
</dbReference>
<dbReference type="RefSeq" id="WP_171708097.1">
    <property type="nucleotide sequence ID" value="NZ_JAAVLW010000001.1"/>
</dbReference>
<dbReference type="Gene3D" id="3.40.630.30">
    <property type="match status" value="1"/>
</dbReference>
<feature type="domain" description="N-acetyltransferase" evidence="1">
    <location>
        <begin position="7"/>
        <end position="144"/>
    </location>
</feature>
<evidence type="ECO:0000259" key="1">
    <source>
        <dbReference type="PROSITE" id="PS51186"/>
    </source>
</evidence>
<dbReference type="EMBL" id="JAAVLW010000001">
    <property type="protein sequence ID" value="NOJ45210.1"/>
    <property type="molecule type" value="Genomic_DNA"/>
</dbReference>